<feature type="signal peptide" evidence="2">
    <location>
        <begin position="1"/>
        <end position="19"/>
    </location>
</feature>
<evidence type="ECO:0000259" key="3">
    <source>
        <dbReference type="Pfam" id="PF20434"/>
    </source>
</evidence>
<comment type="caution">
    <text evidence="4">The sequence shown here is derived from an EMBL/GenBank/DDBJ whole genome shotgun (WGS) entry which is preliminary data.</text>
</comment>
<evidence type="ECO:0000256" key="2">
    <source>
        <dbReference type="SAM" id="SignalP"/>
    </source>
</evidence>
<dbReference type="SUPFAM" id="SSF53474">
    <property type="entry name" value="alpha/beta-Hydrolases"/>
    <property type="match status" value="1"/>
</dbReference>
<dbReference type="Proteomes" id="UP000590740">
    <property type="component" value="Unassembled WGS sequence"/>
</dbReference>
<keyword evidence="2" id="KW-0732">Signal</keyword>
<evidence type="ECO:0000313" key="5">
    <source>
        <dbReference type="Proteomes" id="UP000590740"/>
    </source>
</evidence>
<dbReference type="EMBL" id="JACHIG010000001">
    <property type="protein sequence ID" value="MBB5031193.1"/>
    <property type="molecule type" value="Genomic_DNA"/>
</dbReference>
<accession>A0A7W7Y7S0</accession>
<protein>
    <submittedName>
        <fullName evidence="4">Acetyl esterase/lipase</fullName>
    </submittedName>
</protein>
<name>A0A7W7Y7S0_9BACT</name>
<sequence>MKHLLALFCLLAALVPLGAQESYAPMHRLTWDEYVGTLIHWRQMFPKRMTMESRGMSGQTMPVYLLKITDTTVPAADKQVCLITTLHSGPERTGTTGAMAFAEWCLSDDPLAVETRKKQIILVMPCVNPLAMFYTDRFRNEHGVDPYTGGGRLSKLWDVKTLTLTRPEDAPELTAVLSVIDEYQPDVHAHLHGTGLQEYAPEQLGARRLYHGQIMTEVTGGAYSNYALRPWDWRVTEAMIEAGRAAGFPSDRFEADAQRTFWGPELAPLGRKLWHGMPLFYSAHYGYAKYHTMLLTQEVAWEQSLVARMQGLMRIGNGVWLDERTPGYPVNRMRHFVGHYVTAYGSAAAERRASRVELWNQQSDFALGFLYPQTVGRETFVVATTAAAKHAIALNDFRHLLGDSATEIERFIKAGPELKIAMEQTPEQLLAATTDASFSHGIGFRLRLPYREPRQIEVRLNGAALKQDAADGYESWHADGFTQVQVNVPPQKLPAHGLYFITCAYTPDEQRPTGWMPPAEVQKKYATDKLDATPATFTDLPYGSHFRQSMDVWLTESTKPTPVVFYIHGGGWNAQDKTDIHQHLDVRALLDAGISVASINYRFLADANAAKVTPPLQWPLQDAARALQFLRSKADEWHLDKTRIAASGVSAGGCSSLWLAMHDDMAEPQSADPVARESTRLLFTATKAPQASFDPQQLVEWIPNSEYGAHAFGYPLSKSRKETFPLFLADREKHIADIRRWSPIAHASADDPPAFVVYTKDDKPPVKGQPQTDPSHSVLHALMLQATLQPLGVSCEVHHPQDGKPATTMQELLAQHLKPAQP</sequence>
<dbReference type="AlphaFoldDB" id="A0A7W7Y7S0"/>
<reference evidence="4 5" key="1">
    <citation type="submission" date="2020-08" db="EMBL/GenBank/DDBJ databases">
        <title>Genomic Encyclopedia of Type Strains, Phase IV (KMG-IV): sequencing the most valuable type-strain genomes for metagenomic binning, comparative biology and taxonomic classification.</title>
        <authorList>
            <person name="Goeker M."/>
        </authorList>
    </citation>
    <scope>NUCLEOTIDE SEQUENCE [LARGE SCALE GENOMIC DNA]</scope>
    <source>
        <strain evidence="4 5">DSM 12252</strain>
    </source>
</reference>
<dbReference type="Gene3D" id="3.40.50.1820">
    <property type="entry name" value="alpha/beta hydrolase"/>
    <property type="match status" value="1"/>
</dbReference>
<dbReference type="InterPro" id="IPR029058">
    <property type="entry name" value="AB_hydrolase_fold"/>
</dbReference>
<feature type="domain" description="BD-FAE-like" evidence="3">
    <location>
        <begin position="550"/>
        <end position="763"/>
    </location>
</feature>
<dbReference type="Pfam" id="PF20434">
    <property type="entry name" value="BD-FAE"/>
    <property type="match status" value="1"/>
</dbReference>
<keyword evidence="1" id="KW-0378">Hydrolase</keyword>
<dbReference type="Gene3D" id="3.40.630.10">
    <property type="entry name" value="Zn peptidases"/>
    <property type="match status" value="1"/>
</dbReference>
<dbReference type="InterPro" id="IPR049492">
    <property type="entry name" value="BD-FAE-like_dom"/>
</dbReference>
<feature type="chain" id="PRO_5030943954" evidence="2">
    <location>
        <begin position="20"/>
        <end position="822"/>
    </location>
</feature>
<evidence type="ECO:0000313" key="4">
    <source>
        <dbReference type="EMBL" id="MBB5031193.1"/>
    </source>
</evidence>
<organism evidence="4 5">
    <name type="scientific">Prosthecobacter vanneervenii</name>
    <dbReference type="NCBI Taxonomy" id="48466"/>
    <lineage>
        <taxon>Bacteria</taxon>
        <taxon>Pseudomonadati</taxon>
        <taxon>Verrucomicrobiota</taxon>
        <taxon>Verrucomicrobiia</taxon>
        <taxon>Verrucomicrobiales</taxon>
        <taxon>Verrucomicrobiaceae</taxon>
        <taxon>Prosthecobacter</taxon>
    </lineage>
</organism>
<dbReference type="RefSeq" id="WP_184338127.1">
    <property type="nucleotide sequence ID" value="NZ_JACHIG010000001.1"/>
</dbReference>
<evidence type="ECO:0000256" key="1">
    <source>
        <dbReference type="ARBA" id="ARBA00022801"/>
    </source>
</evidence>
<gene>
    <name evidence="4" type="ORF">HNQ65_000747</name>
</gene>
<dbReference type="InterPro" id="IPR050300">
    <property type="entry name" value="GDXG_lipolytic_enzyme"/>
</dbReference>
<keyword evidence="5" id="KW-1185">Reference proteome</keyword>
<proteinExistence type="predicted"/>
<dbReference type="GO" id="GO:0016787">
    <property type="term" value="F:hydrolase activity"/>
    <property type="evidence" value="ECO:0007669"/>
    <property type="project" value="UniProtKB-KW"/>
</dbReference>
<dbReference type="PANTHER" id="PTHR48081">
    <property type="entry name" value="AB HYDROLASE SUPERFAMILY PROTEIN C4A8.06C"/>
    <property type="match status" value="1"/>
</dbReference>
<dbReference type="SUPFAM" id="SSF53187">
    <property type="entry name" value="Zn-dependent exopeptidases"/>
    <property type="match status" value="1"/>
</dbReference>